<dbReference type="Pfam" id="PF02198">
    <property type="entry name" value="SAM_PNT"/>
    <property type="match status" value="1"/>
</dbReference>
<evidence type="ECO:0000259" key="8">
    <source>
        <dbReference type="PROSITE" id="PS51433"/>
    </source>
</evidence>
<dbReference type="GO" id="GO:0030154">
    <property type="term" value="P:cell differentiation"/>
    <property type="evidence" value="ECO:0007669"/>
    <property type="project" value="TreeGrafter"/>
</dbReference>
<dbReference type="FunFam" id="1.10.150.50:FF:000039">
    <property type="entry name" value="GA-binding protein alpha chain, putative"/>
    <property type="match status" value="1"/>
</dbReference>
<feature type="domain" description="PNT" evidence="8">
    <location>
        <begin position="201"/>
        <end position="286"/>
    </location>
</feature>
<dbReference type="GO" id="GO:0005634">
    <property type="term" value="C:nucleus"/>
    <property type="evidence" value="ECO:0007669"/>
    <property type="project" value="UniProtKB-SubCell"/>
</dbReference>
<keyword evidence="3" id="KW-0597">Phosphoprotein</keyword>
<evidence type="ECO:0000313" key="10">
    <source>
        <dbReference type="Proteomes" id="UP001162480"/>
    </source>
</evidence>
<dbReference type="EMBL" id="OX597818">
    <property type="protein sequence ID" value="CAI9723033.1"/>
    <property type="molecule type" value="Genomic_DNA"/>
</dbReference>
<dbReference type="InterPro" id="IPR036388">
    <property type="entry name" value="WH-like_DNA-bd_sf"/>
</dbReference>
<dbReference type="SMART" id="SM00413">
    <property type="entry name" value="ETS"/>
    <property type="match status" value="1"/>
</dbReference>
<dbReference type="Pfam" id="PF11620">
    <property type="entry name" value="GABP-alpha"/>
    <property type="match status" value="1"/>
</dbReference>
<dbReference type="Pfam" id="PF00178">
    <property type="entry name" value="Ets"/>
    <property type="match status" value="1"/>
</dbReference>
<protein>
    <submittedName>
        <fullName evidence="9">GA-binding protein alpha chain-like isoform X1</fullName>
    </submittedName>
</protein>
<keyword evidence="4 6" id="KW-0238">DNA-binding</keyword>
<gene>
    <name evidence="9" type="ORF">OCTVUL_1B029239</name>
</gene>
<evidence type="ECO:0000259" key="7">
    <source>
        <dbReference type="PROSITE" id="PS50061"/>
    </source>
</evidence>
<dbReference type="InterPro" id="IPR036390">
    <property type="entry name" value="WH_DNA-bd_sf"/>
</dbReference>
<dbReference type="PANTHER" id="PTHR11849">
    <property type="entry name" value="ETS"/>
    <property type="match status" value="1"/>
</dbReference>
<name>A0AA36AVG6_OCTVU</name>
<evidence type="ECO:0000256" key="2">
    <source>
        <dbReference type="ARBA" id="ARBA00005562"/>
    </source>
</evidence>
<comment type="similarity">
    <text evidence="2 6">Belongs to the ETS family.</text>
</comment>
<keyword evidence="10" id="KW-1185">Reference proteome</keyword>
<dbReference type="InterPro" id="IPR046328">
    <property type="entry name" value="ETS_fam"/>
</dbReference>
<keyword evidence="5 6" id="KW-0539">Nucleus</keyword>
<comment type="subcellular location">
    <subcellularLocation>
        <location evidence="1 6">Nucleus</location>
    </subcellularLocation>
</comment>
<dbReference type="FunFam" id="1.10.10.10:FF:000200">
    <property type="entry name" value="GA-binding protein alpha chain, putative"/>
    <property type="match status" value="1"/>
</dbReference>
<dbReference type="Gene3D" id="1.10.150.50">
    <property type="entry name" value="Transcription Factor, Ets-1"/>
    <property type="match status" value="1"/>
</dbReference>
<evidence type="ECO:0000256" key="1">
    <source>
        <dbReference type="ARBA" id="ARBA00004123"/>
    </source>
</evidence>
<dbReference type="PROSITE" id="PS51433">
    <property type="entry name" value="PNT"/>
    <property type="match status" value="1"/>
</dbReference>
<dbReference type="AlphaFoldDB" id="A0AA36AVG6"/>
<dbReference type="GO" id="GO:0043565">
    <property type="term" value="F:sequence-specific DNA binding"/>
    <property type="evidence" value="ECO:0007669"/>
    <property type="project" value="InterPro"/>
</dbReference>
<proteinExistence type="inferred from homology"/>
<feature type="domain" description="ETS" evidence="7">
    <location>
        <begin position="345"/>
        <end position="425"/>
    </location>
</feature>
<sequence length="489" mass="56630">MREIFLAFFVYPDRFLSNLCCHKGMKRAISAIMEANQIEDEEKSKSPLNPDEVAAIAAISDEVVLEEEIIHEHPPPQYQNLVIQHMDIAEPLSTLKRLLEIRLQCSLAEHSFYLQDTILLDSSKSLVEQCVQGEGMVQINLEVKSQPGTKPKINILDILKPAEEVLPPPSLPEPTQTVQQPQATKVVIPLPEESENVTRWIVDQNFRKEQERLKIPRDPAQWSEVHVRHWIQWACREFHLEGVDINQFRLNGKQLCDLQHEEFIKYIPFDRNDIFWTHLELLRKCKFVAVLQQPTPHAITTITVSTSDGHSGGKILSKTPRPRLTRITGEERITPGNRTGNNGQIQLWQFLLELLTDKEYREIIQWVGDDGEFKLHNPEMVAQLWGQRKNKPTMNYEKLSRALRYYYDGDMIAKVHGKRFVYKFVCDLKMLLGYSSRELSKLVPTNCDKKVQHIEILPQCVEKKVQHITDKPLLATITMKRVDQKTQTV</sequence>
<dbReference type="InterPro" id="IPR000418">
    <property type="entry name" value="Ets_dom"/>
</dbReference>
<dbReference type="InterPro" id="IPR003118">
    <property type="entry name" value="Pointed_dom"/>
</dbReference>
<evidence type="ECO:0000256" key="3">
    <source>
        <dbReference type="ARBA" id="ARBA00022553"/>
    </source>
</evidence>
<dbReference type="PROSITE" id="PS00346">
    <property type="entry name" value="ETS_DOMAIN_2"/>
    <property type="match status" value="1"/>
</dbReference>
<accession>A0AA36AVG6</accession>
<dbReference type="Gene3D" id="3.10.20.90">
    <property type="entry name" value="Phosphatidylinositol 3-kinase Catalytic Subunit, Chain A, domain 1"/>
    <property type="match status" value="1"/>
</dbReference>
<dbReference type="FunFam" id="3.10.20.90:FF:000251">
    <property type="entry name" value="DNA-binding protein Ets97D"/>
    <property type="match status" value="1"/>
</dbReference>
<dbReference type="CDD" id="cd08534">
    <property type="entry name" value="SAM_PNT-GABP-alpha"/>
    <property type="match status" value="1"/>
</dbReference>
<dbReference type="Proteomes" id="UP001162480">
    <property type="component" value="Chromosome 5"/>
</dbReference>
<dbReference type="InterPro" id="IPR024668">
    <property type="entry name" value="GABP_asu_N"/>
</dbReference>
<dbReference type="PROSITE" id="PS00345">
    <property type="entry name" value="ETS_DOMAIN_1"/>
    <property type="match status" value="1"/>
</dbReference>
<dbReference type="SUPFAM" id="SSF47769">
    <property type="entry name" value="SAM/Pointed domain"/>
    <property type="match status" value="1"/>
</dbReference>
<dbReference type="PRINTS" id="PR00454">
    <property type="entry name" value="ETSDOMAIN"/>
</dbReference>
<dbReference type="SMART" id="SM00251">
    <property type="entry name" value="SAM_PNT"/>
    <property type="match status" value="1"/>
</dbReference>
<reference evidence="9" key="1">
    <citation type="submission" date="2023-08" db="EMBL/GenBank/DDBJ databases">
        <authorList>
            <person name="Alioto T."/>
            <person name="Alioto T."/>
            <person name="Gomez Garrido J."/>
        </authorList>
    </citation>
    <scope>NUCLEOTIDE SEQUENCE</scope>
</reference>
<dbReference type="SUPFAM" id="SSF46785">
    <property type="entry name" value="Winged helix' DNA-binding domain"/>
    <property type="match status" value="1"/>
</dbReference>
<dbReference type="GO" id="GO:0000981">
    <property type="term" value="F:DNA-binding transcription factor activity, RNA polymerase II-specific"/>
    <property type="evidence" value="ECO:0007669"/>
    <property type="project" value="TreeGrafter"/>
</dbReference>
<dbReference type="PROSITE" id="PS50061">
    <property type="entry name" value="ETS_DOMAIN_3"/>
    <property type="match status" value="1"/>
</dbReference>
<evidence type="ECO:0000313" key="9">
    <source>
        <dbReference type="EMBL" id="CAI9723033.1"/>
    </source>
</evidence>
<organism evidence="9 10">
    <name type="scientific">Octopus vulgaris</name>
    <name type="common">Common octopus</name>
    <dbReference type="NCBI Taxonomy" id="6645"/>
    <lineage>
        <taxon>Eukaryota</taxon>
        <taxon>Metazoa</taxon>
        <taxon>Spiralia</taxon>
        <taxon>Lophotrochozoa</taxon>
        <taxon>Mollusca</taxon>
        <taxon>Cephalopoda</taxon>
        <taxon>Coleoidea</taxon>
        <taxon>Octopodiformes</taxon>
        <taxon>Octopoda</taxon>
        <taxon>Incirrata</taxon>
        <taxon>Octopodidae</taxon>
        <taxon>Octopus</taxon>
    </lineage>
</organism>
<evidence type="ECO:0000256" key="5">
    <source>
        <dbReference type="ARBA" id="ARBA00023242"/>
    </source>
</evidence>
<evidence type="ECO:0000256" key="4">
    <source>
        <dbReference type="ARBA" id="ARBA00023125"/>
    </source>
</evidence>
<dbReference type="PANTHER" id="PTHR11849:SF195">
    <property type="entry name" value="GA-BINDING PROTEIN ALPHA CHAIN"/>
    <property type="match status" value="1"/>
</dbReference>
<dbReference type="Gene3D" id="1.10.10.10">
    <property type="entry name" value="Winged helix-like DNA-binding domain superfamily/Winged helix DNA-binding domain"/>
    <property type="match status" value="1"/>
</dbReference>
<dbReference type="InterPro" id="IPR013761">
    <property type="entry name" value="SAM/pointed_sf"/>
</dbReference>
<evidence type="ECO:0000256" key="6">
    <source>
        <dbReference type="RuleBase" id="RU004019"/>
    </source>
</evidence>